<dbReference type="GO" id="GO:0005737">
    <property type="term" value="C:cytoplasm"/>
    <property type="evidence" value="ECO:0007669"/>
    <property type="project" value="TreeGrafter"/>
</dbReference>
<dbReference type="InterPro" id="IPR007197">
    <property type="entry name" value="rSAM"/>
</dbReference>
<dbReference type="SUPFAM" id="SSF102114">
    <property type="entry name" value="Radical SAM enzymes"/>
    <property type="match status" value="1"/>
</dbReference>
<evidence type="ECO:0000256" key="14">
    <source>
        <dbReference type="ARBA" id="ARBA00047372"/>
    </source>
</evidence>
<dbReference type="SFLD" id="SFLDS00029">
    <property type="entry name" value="Radical_SAM"/>
    <property type="match status" value="1"/>
</dbReference>
<dbReference type="GO" id="GO:0106261">
    <property type="term" value="F:tRNA uridine(34) acetyltransferase activity"/>
    <property type="evidence" value="ECO:0007669"/>
    <property type="project" value="UniProtKB-EC"/>
</dbReference>
<evidence type="ECO:0000256" key="7">
    <source>
        <dbReference type="ARBA" id="ARBA00022691"/>
    </source>
</evidence>
<dbReference type="PANTHER" id="PTHR11135">
    <property type="entry name" value="HISTONE ACETYLTRANSFERASE-RELATED"/>
    <property type="match status" value="1"/>
</dbReference>
<evidence type="ECO:0000256" key="4">
    <source>
        <dbReference type="ARBA" id="ARBA00022485"/>
    </source>
</evidence>
<comment type="catalytic activity">
    <reaction evidence="14">
        <text>uridine(34) in tRNA + acetyl-CoA + S-adenosyl-L-methionine + H2O = 5-(carboxymethyl)uridine(34) in tRNA + 5'-deoxyadenosine + L-methionine + CoA + 2 H(+)</text>
        <dbReference type="Rhea" id="RHEA:61020"/>
        <dbReference type="Rhea" id="RHEA-COMP:10407"/>
        <dbReference type="Rhea" id="RHEA-COMP:11727"/>
        <dbReference type="ChEBI" id="CHEBI:15377"/>
        <dbReference type="ChEBI" id="CHEBI:15378"/>
        <dbReference type="ChEBI" id="CHEBI:17319"/>
        <dbReference type="ChEBI" id="CHEBI:57287"/>
        <dbReference type="ChEBI" id="CHEBI:57288"/>
        <dbReference type="ChEBI" id="CHEBI:57844"/>
        <dbReference type="ChEBI" id="CHEBI:59789"/>
        <dbReference type="ChEBI" id="CHEBI:65315"/>
        <dbReference type="ChEBI" id="CHEBI:74882"/>
        <dbReference type="EC" id="2.3.1.311"/>
    </reaction>
    <physiologicalReaction direction="left-to-right" evidence="14">
        <dbReference type="Rhea" id="RHEA:61021"/>
    </physiologicalReaction>
</comment>
<dbReference type="SFLD" id="SFLDG01086">
    <property type="entry name" value="elongater_protein-like"/>
    <property type="match status" value="1"/>
</dbReference>
<evidence type="ECO:0000256" key="5">
    <source>
        <dbReference type="ARBA" id="ARBA00022555"/>
    </source>
</evidence>
<dbReference type="GO" id="GO:0033588">
    <property type="term" value="C:elongator holoenzyme complex"/>
    <property type="evidence" value="ECO:0007669"/>
    <property type="project" value="TreeGrafter"/>
</dbReference>
<reference evidence="18 19" key="1">
    <citation type="journal article" date="2024" name="bioRxiv">
        <title>Comparative genomics of Cryptococcus and Kwoniella reveals pathogenesis evolution and contrasting karyotype dynamics via intercentromeric recombination or chromosome fusion.</title>
        <authorList>
            <person name="Coelho M.A."/>
            <person name="David-Palma M."/>
            <person name="Shea T."/>
            <person name="Bowers K."/>
            <person name="McGinley-Smith S."/>
            <person name="Mohammad A.W."/>
            <person name="Gnirke A."/>
            <person name="Yurkov A.M."/>
            <person name="Nowrousian M."/>
            <person name="Sun S."/>
            <person name="Cuomo C.A."/>
            <person name="Heitman J."/>
        </authorList>
    </citation>
    <scope>NUCLEOTIDE SEQUENCE [LARGE SCALE GENOMIC DNA]</scope>
    <source>
        <strain evidence="18 19">CBS 13917</strain>
    </source>
</reference>
<comment type="function">
    <text evidence="15">Catalytic tRNA acetyltransferase subunit of the elongator complex, which is required for multiple tRNA modifications, including mcm5U (5-methoxycarbonylmethyl uridine), mcm5s2U (5-methoxycarbonylmethyl-2-thiouridine), and ncm5U (5-carbamoylmethyl uridine). In the elongator complex, acts as a tRNA uridine(34) acetyltransferase by mediating formation of carboxymethyluridine in the wobble base at position 34 in tRNAs.</text>
</comment>
<dbReference type="PIRSF" id="PIRSF005669">
    <property type="entry name" value="Hist_AcTrfase_ELP3"/>
    <property type="match status" value="1"/>
</dbReference>
<dbReference type="KEGG" id="kne:92183504"/>
<keyword evidence="6 15" id="KW-0808">Transferase</keyword>
<dbReference type="FunFam" id="3.40.630.30:FF:000003">
    <property type="entry name" value="Elongator complex protein 3"/>
    <property type="match status" value="1"/>
</dbReference>
<feature type="binding site" evidence="16">
    <location>
        <position position="101"/>
    </location>
    <ligand>
        <name>[4Fe-4S] cluster</name>
        <dbReference type="ChEBI" id="CHEBI:49883"/>
        <note>4Fe-4S-S-AdoMet</note>
    </ligand>
</feature>
<evidence type="ECO:0000256" key="8">
    <source>
        <dbReference type="ARBA" id="ARBA00022694"/>
    </source>
</evidence>
<evidence type="ECO:0000256" key="3">
    <source>
        <dbReference type="ARBA" id="ARBA00020266"/>
    </source>
</evidence>
<dbReference type="NCBIfam" id="TIGR01211">
    <property type="entry name" value="ELP3"/>
    <property type="match status" value="1"/>
</dbReference>
<dbReference type="InterPro" id="IPR058240">
    <property type="entry name" value="rSAM_sf"/>
</dbReference>
<evidence type="ECO:0000256" key="9">
    <source>
        <dbReference type="ARBA" id="ARBA00022723"/>
    </source>
</evidence>
<dbReference type="InterPro" id="IPR016181">
    <property type="entry name" value="Acyl_CoA_acyltransferase"/>
</dbReference>
<evidence type="ECO:0000256" key="13">
    <source>
        <dbReference type="ARBA" id="ARBA00023315"/>
    </source>
</evidence>
<dbReference type="InterPro" id="IPR006638">
    <property type="entry name" value="Elp3/MiaA/NifB-like_rSAM"/>
</dbReference>
<keyword evidence="9 15" id="KW-0479">Metal-binding</keyword>
<evidence type="ECO:0000256" key="10">
    <source>
        <dbReference type="ARBA" id="ARBA00022884"/>
    </source>
</evidence>
<proteinExistence type="inferred from homology"/>
<keyword evidence="7 15" id="KW-0949">S-adenosyl-L-methionine</keyword>
<dbReference type="InterPro" id="IPR039661">
    <property type="entry name" value="ELP3"/>
</dbReference>
<keyword evidence="11 16" id="KW-0408">Iron</keyword>
<feature type="binding site" evidence="16">
    <location>
        <position position="114"/>
    </location>
    <ligand>
        <name>[4Fe-4S] cluster</name>
        <dbReference type="ChEBI" id="CHEBI:49883"/>
        <note>4Fe-4S-S-AdoMet</note>
    </ligand>
</feature>
<dbReference type="PANTHER" id="PTHR11135:SF0">
    <property type="entry name" value="ELONGATOR COMPLEX PROTEIN 3"/>
    <property type="match status" value="1"/>
</dbReference>
<sequence>MIAPPTSQSELHLLCVSAVVRDLINTYNSSSSSATEPPNVNSLRSKYAKKYGLKAVPRLTDVLAAVPEEWKDRLRGWLKAKPVRTASGVAVVAVMCKPHRCPHVAMTGNICVYCPGGPDSDFEYSTQSYTGYEHTSTDPGSIMGGTFMSMPEDYRHKFVAGLHNALSGHTGENVDESVKAEQDQMCGYNHRDTAGLLLEAPFEVSLDKVSVTLIVSQMLRYGCTRLEIGVQSVYEDVARDTNRGHTVRAVSESFHMSKDAGYKIVAHMMPDLPNCGTERDIWQFQEFFENPAFRSDGLKLYPTLVIRGTVDIVARIMALVPPWTRVYRVQRDIPMPLVSSGVENGNLRELALARVKDFGAECRDVRYREVGLSEIHNRIRPQDLELLRRDYTANGGWETFLSYEDPFQDILVGLLRLRKCSEDGTFRKELVGMDGGCSLVRELHVYGTAAPVHSRDPKKFQHQGIGTLLMEEAERIAREEHGSGRIAVISGVGTRDYYRRLGYHLDGPYMVKDLLYD</sequence>
<feature type="binding site" evidence="16">
    <location>
        <position position="111"/>
    </location>
    <ligand>
        <name>[4Fe-4S] cluster</name>
        <dbReference type="ChEBI" id="CHEBI:49883"/>
        <note>4Fe-4S-S-AdoMet</note>
    </ligand>
</feature>
<accession>A0AAW0YIZ6</accession>
<evidence type="ECO:0000313" key="18">
    <source>
        <dbReference type="EMBL" id="KAK8845531.1"/>
    </source>
</evidence>
<keyword evidence="12 15" id="KW-0411">Iron-sulfur</keyword>
<dbReference type="SUPFAM" id="SSF55729">
    <property type="entry name" value="Acyl-CoA N-acyltransferases (Nat)"/>
    <property type="match status" value="1"/>
</dbReference>
<keyword evidence="8 15" id="KW-0819">tRNA processing</keyword>
<evidence type="ECO:0000256" key="12">
    <source>
        <dbReference type="ARBA" id="ARBA00023014"/>
    </source>
</evidence>
<dbReference type="EC" id="2.3.1.-" evidence="15"/>
<comment type="similarity">
    <text evidence="2 15">Belongs to the ELP3 family.</text>
</comment>
<dbReference type="GO" id="GO:0000049">
    <property type="term" value="F:tRNA binding"/>
    <property type="evidence" value="ECO:0007669"/>
    <property type="project" value="UniProtKB-KW"/>
</dbReference>
<gene>
    <name evidence="18" type="ORF">IAR55_006246</name>
</gene>
<keyword evidence="4" id="KW-0004">4Fe-4S</keyword>
<dbReference type="Proteomes" id="UP001388673">
    <property type="component" value="Unassembled WGS sequence"/>
</dbReference>
<dbReference type="AlphaFoldDB" id="A0AAW0YIZ6"/>
<keyword evidence="10" id="KW-0694">RNA-binding</keyword>
<evidence type="ECO:0000256" key="15">
    <source>
        <dbReference type="PIRNR" id="PIRNR005669"/>
    </source>
</evidence>
<evidence type="ECO:0000256" key="1">
    <source>
        <dbReference type="ARBA" id="ARBA00005043"/>
    </source>
</evidence>
<dbReference type="GeneID" id="92183504"/>
<dbReference type="EMBL" id="JBCAWK010000012">
    <property type="protein sequence ID" value="KAK8845531.1"/>
    <property type="molecule type" value="Genomic_DNA"/>
</dbReference>
<dbReference type="InterPro" id="IPR034687">
    <property type="entry name" value="ELP3-like"/>
</dbReference>
<dbReference type="GO" id="GO:0046872">
    <property type="term" value="F:metal ion binding"/>
    <property type="evidence" value="ECO:0007669"/>
    <property type="project" value="UniProtKB-KW"/>
</dbReference>
<dbReference type="GO" id="GO:0051539">
    <property type="term" value="F:4 iron, 4 sulfur cluster binding"/>
    <property type="evidence" value="ECO:0007669"/>
    <property type="project" value="UniProtKB-KW"/>
</dbReference>
<organism evidence="18 19">
    <name type="scientific">Kwoniella newhampshirensis</name>
    <dbReference type="NCBI Taxonomy" id="1651941"/>
    <lineage>
        <taxon>Eukaryota</taxon>
        <taxon>Fungi</taxon>
        <taxon>Dikarya</taxon>
        <taxon>Basidiomycota</taxon>
        <taxon>Agaricomycotina</taxon>
        <taxon>Tremellomycetes</taxon>
        <taxon>Tremellales</taxon>
        <taxon>Cryptococcaceae</taxon>
        <taxon>Kwoniella</taxon>
    </lineage>
</organism>
<dbReference type="Gene3D" id="3.40.630.30">
    <property type="match status" value="1"/>
</dbReference>
<feature type="domain" description="N-acetyltransferase" evidence="17">
    <location>
        <begin position="360"/>
        <end position="517"/>
    </location>
</feature>
<dbReference type="InterPro" id="IPR000182">
    <property type="entry name" value="GNAT_dom"/>
</dbReference>
<dbReference type="PROSITE" id="PS51186">
    <property type="entry name" value="GNAT"/>
    <property type="match status" value="1"/>
</dbReference>
<dbReference type="RefSeq" id="XP_066800339.1">
    <property type="nucleotide sequence ID" value="XM_066949331.1"/>
</dbReference>
<dbReference type="SMART" id="SM00729">
    <property type="entry name" value="Elp3"/>
    <property type="match status" value="1"/>
</dbReference>
<dbReference type="InterPro" id="IPR056591">
    <property type="entry name" value="ELP3-like_N"/>
</dbReference>
<evidence type="ECO:0000256" key="2">
    <source>
        <dbReference type="ARBA" id="ARBA00005494"/>
    </source>
</evidence>
<dbReference type="Pfam" id="PF13673">
    <property type="entry name" value="Acetyltransf_10"/>
    <property type="match status" value="1"/>
</dbReference>
<keyword evidence="19" id="KW-1185">Reference proteome</keyword>
<evidence type="ECO:0000256" key="6">
    <source>
        <dbReference type="ARBA" id="ARBA00022679"/>
    </source>
</evidence>
<evidence type="ECO:0000256" key="16">
    <source>
        <dbReference type="PIRSR" id="PIRSR005669-1"/>
    </source>
</evidence>
<dbReference type="GO" id="GO:0002926">
    <property type="term" value="P:tRNA wobble base 5-methoxycarbonylmethyl-2-thiouridinylation"/>
    <property type="evidence" value="ECO:0007669"/>
    <property type="project" value="UniProtKB-ARBA"/>
</dbReference>
<dbReference type="GO" id="GO:0005634">
    <property type="term" value="C:nucleus"/>
    <property type="evidence" value="ECO:0007669"/>
    <property type="project" value="TreeGrafter"/>
</dbReference>
<keyword evidence="5 15" id="KW-0820">tRNA-binding</keyword>
<name>A0AAW0YIZ6_9TREE</name>
<protein>
    <recommendedName>
        <fullName evidence="3 15">Elongator complex protein 3</fullName>
        <ecNumber evidence="15">2.3.1.-</ecNumber>
    </recommendedName>
</protein>
<comment type="cofactor">
    <cofactor evidence="15 16">
        <name>[4Fe-4S] cluster</name>
        <dbReference type="ChEBI" id="CHEBI:49883"/>
    </cofactor>
    <text evidence="15 16">Binds 1 [4Fe-4S] cluster. The cluster is coordinated with 3 cysteines and an exchangeable S-adenosyl-L-methionine.</text>
</comment>
<comment type="pathway">
    <text evidence="1">tRNA modification; 5-methoxycarbonylmethyl-2-thiouridine-tRNA biosynthesis.</text>
</comment>
<evidence type="ECO:0000259" key="17">
    <source>
        <dbReference type="PROSITE" id="PS51186"/>
    </source>
</evidence>
<comment type="caution">
    <text evidence="18">The sequence shown here is derived from an EMBL/GenBank/DDBJ whole genome shotgun (WGS) entry which is preliminary data.</text>
</comment>
<dbReference type="Pfam" id="PF23613">
    <property type="entry name" value="ELP3_N"/>
    <property type="match status" value="1"/>
</dbReference>
<evidence type="ECO:0000256" key="11">
    <source>
        <dbReference type="ARBA" id="ARBA00023004"/>
    </source>
</evidence>
<keyword evidence="13 15" id="KW-0012">Acyltransferase</keyword>
<evidence type="ECO:0000313" key="19">
    <source>
        <dbReference type="Proteomes" id="UP001388673"/>
    </source>
</evidence>